<keyword evidence="2" id="KW-0732">Signal</keyword>
<comment type="caution">
    <text evidence="3">The sequence shown here is derived from an EMBL/GenBank/DDBJ whole genome shotgun (WGS) entry which is preliminary data.</text>
</comment>
<feature type="signal peptide" evidence="2">
    <location>
        <begin position="1"/>
        <end position="25"/>
    </location>
</feature>
<dbReference type="PROSITE" id="PS51257">
    <property type="entry name" value="PROKAR_LIPOPROTEIN"/>
    <property type="match status" value="1"/>
</dbReference>
<dbReference type="RefSeq" id="WP_182890080.1">
    <property type="nucleotide sequence ID" value="NZ_JACGZW010000002.1"/>
</dbReference>
<name>A0A7W3VTL1_9PSEU</name>
<feature type="compositionally biased region" description="Polar residues" evidence="1">
    <location>
        <begin position="36"/>
        <end position="46"/>
    </location>
</feature>
<protein>
    <submittedName>
        <fullName evidence="3">DUF3761 domain-containing protein</fullName>
    </submittedName>
</protein>
<feature type="region of interest" description="Disordered" evidence="1">
    <location>
        <begin position="22"/>
        <end position="132"/>
    </location>
</feature>
<dbReference type="Pfam" id="PF12587">
    <property type="entry name" value="DUF3761"/>
    <property type="match status" value="1"/>
</dbReference>
<evidence type="ECO:0000313" key="3">
    <source>
        <dbReference type="EMBL" id="MBB1152958.1"/>
    </source>
</evidence>
<dbReference type="EMBL" id="JACGZW010000002">
    <property type="protein sequence ID" value="MBB1152958.1"/>
    <property type="molecule type" value="Genomic_DNA"/>
</dbReference>
<reference evidence="3 4" key="1">
    <citation type="submission" date="2020-08" db="EMBL/GenBank/DDBJ databases">
        <title>Amycolatopsis sp. nov. DR6-1 isolated from Dendrobium heterocarpum.</title>
        <authorList>
            <person name="Tedsree N."/>
            <person name="Kuncharoen N."/>
            <person name="Likhitwitayawuid K."/>
            <person name="Tanasupawat S."/>
        </authorList>
    </citation>
    <scope>NUCLEOTIDE SEQUENCE [LARGE SCALE GENOMIC DNA]</scope>
    <source>
        <strain evidence="3 4">DR6-1</strain>
    </source>
</reference>
<feature type="compositionally biased region" description="Low complexity" evidence="1">
    <location>
        <begin position="105"/>
        <end position="121"/>
    </location>
</feature>
<gene>
    <name evidence="3" type="ORF">H4281_07440</name>
</gene>
<feature type="compositionally biased region" description="Low complexity" evidence="1">
    <location>
        <begin position="48"/>
        <end position="85"/>
    </location>
</feature>
<dbReference type="AlphaFoldDB" id="A0A7W3VTL1"/>
<feature type="chain" id="PRO_5030568896" evidence="2">
    <location>
        <begin position="26"/>
        <end position="182"/>
    </location>
</feature>
<keyword evidence="4" id="KW-1185">Reference proteome</keyword>
<evidence type="ECO:0000256" key="2">
    <source>
        <dbReference type="SAM" id="SignalP"/>
    </source>
</evidence>
<dbReference type="Proteomes" id="UP000526734">
    <property type="component" value="Unassembled WGS sequence"/>
</dbReference>
<evidence type="ECO:0000256" key="1">
    <source>
        <dbReference type="SAM" id="MobiDB-lite"/>
    </source>
</evidence>
<evidence type="ECO:0000313" key="4">
    <source>
        <dbReference type="Proteomes" id="UP000526734"/>
    </source>
</evidence>
<organism evidence="3 4">
    <name type="scientific">Amycolatopsis dendrobii</name>
    <dbReference type="NCBI Taxonomy" id="2760662"/>
    <lineage>
        <taxon>Bacteria</taxon>
        <taxon>Bacillati</taxon>
        <taxon>Actinomycetota</taxon>
        <taxon>Actinomycetes</taxon>
        <taxon>Pseudonocardiales</taxon>
        <taxon>Pseudonocardiaceae</taxon>
        <taxon>Amycolatopsis</taxon>
    </lineage>
</organism>
<proteinExistence type="predicted"/>
<dbReference type="InterPro" id="IPR022236">
    <property type="entry name" value="DUF3761"/>
</dbReference>
<accession>A0A7W3VTL1</accession>
<sequence length="182" mass="18709">MWRKLGMALAAGVLVAGCGAATAPAEDPASVVPSDYSPSTTYSEPDTYSETSTTSVTSPETTQQQFAPPTTAAKPKAAPKTPAAPEIQAPTFDVPTFEVPTFQVPDQAAPPYQAAPSAQPTTPDPVPADCGPGYYRNSSGTCVHNPSSNPSGATALCNDGTYSYSQHRSGTCSGHGGVKQWL</sequence>